<proteinExistence type="predicted"/>
<dbReference type="KEGG" id="sur:STAUR_8242"/>
<accession>E3FW91</accession>
<organism evidence="1 2">
    <name type="scientific">Stigmatella aurantiaca (strain DW4/3-1)</name>
    <dbReference type="NCBI Taxonomy" id="378806"/>
    <lineage>
        <taxon>Bacteria</taxon>
        <taxon>Pseudomonadati</taxon>
        <taxon>Myxococcota</taxon>
        <taxon>Myxococcia</taxon>
        <taxon>Myxococcales</taxon>
        <taxon>Cystobacterineae</taxon>
        <taxon>Archangiaceae</taxon>
        <taxon>Stigmatella</taxon>
    </lineage>
</organism>
<name>E3FW91_STIAD</name>
<reference evidence="1 2" key="1">
    <citation type="journal article" date="2011" name="Mol. Biol. Evol.">
        <title>Comparative genomic analysis of fruiting body formation in Myxococcales.</title>
        <authorList>
            <person name="Huntley S."/>
            <person name="Hamann N."/>
            <person name="Wegener-Feldbrugge S."/>
            <person name="Treuner-Lange A."/>
            <person name="Kube M."/>
            <person name="Reinhardt R."/>
            <person name="Klages S."/>
            <person name="Muller R."/>
            <person name="Ronning C.M."/>
            <person name="Nierman W.C."/>
            <person name="Sogaard-Andersen L."/>
        </authorList>
    </citation>
    <scope>NUCLEOTIDE SEQUENCE [LARGE SCALE GENOMIC DNA]</scope>
    <source>
        <strain evidence="1 2">DW4/3-1</strain>
    </source>
</reference>
<dbReference type="AlphaFoldDB" id="E3FW91"/>
<dbReference type="EMBL" id="CP002271">
    <property type="protein sequence ID" value="ADO75997.1"/>
    <property type="molecule type" value="Genomic_DNA"/>
</dbReference>
<protein>
    <submittedName>
        <fullName evidence="1">Conserved uncharacterized protein</fullName>
    </submittedName>
</protein>
<sequence length="99" mass="11093">MSGTRSRATRLRCSWPSRPSIPCIDDAACEEARLWTPEDGRPDRVGQYHAVSGLRIDASKVGDAHVFRRWGYHPPIIMDGEIKEALERTGIVGGRFDEV</sequence>
<gene>
    <name evidence="1" type="ordered locus">STAUR_8242</name>
</gene>
<evidence type="ECO:0000313" key="1">
    <source>
        <dbReference type="EMBL" id="ADO75997.1"/>
    </source>
</evidence>
<dbReference type="HOGENOM" id="CLU_2318768_0_0_7"/>
<dbReference type="Proteomes" id="UP000001351">
    <property type="component" value="Chromosome"/>
</dbReference>
<evidence type="ECO:0000313" key="2">
    <source>
        <dbReference type="Proteomes" id="UP000001351"/>
    </source>
</evidence>
<keyword evidence="2" id="KW-1185">Reference proteome</keyword>